<feature type="region of interest" description="Disordered" evidence="1">
    <location>
        <begin position="246"/>
        <end position="285"/>
    </location>
</feature>
<dbReference type="AlphaFoldDB" id="A0A2A2M346"/>
<name>A0A2A2M346_9BILA</name>
<evidence type="ECO:0000256" key="1">
    <source>
        <dbReference type="SAM" id="MobiDB-lite"/>
    </source>
</evidence>
<gene>
    <name evidence="2" type="ORF">WR25_01893</name>
</gene>
<comment type="caution">
    <text evidence="2">The sequence shown here is derived from an EMBL/GenBank/DDBJ whole genome shotgun (WGS) entry which is preliminary data.</text>
</comment>
<sequence length="343" mass="37248">MIRVDPRLDVLGRFRRALRQRAHFGRDHREALAGVARARRLDARVQRQQIGLEGDAVDDADNFRNLVRRAFDAAHRLDRAGDDGARLFGLDARFLDDTIGADRTRGRLTDGRGDLVHRGGGFLQARGLLFGALRQIVGGLADVDRAAVDAIGGIGDRAHRFGDRVHRAVVVDAELFVFGWEGAVYAIAEIAAGKACQPFAERADDDLLRGSPGLDALGVCLENLHRARNAADAVAIVGVGDRRGQIARGQPLHPDDGGDIGIADQLAGDEHGRHGERGQHAGDGEIHMDLRRIGERREIGGGDPACGEQAKDHQQDLELQSDGGTFFEPIQHRRHSFSSRPSS</sequence>
<protein>
    <submittedName>
        <fullName evidence="2">Uncharacterized protein</fullName>
    </submittedName>
</protein>
<dbReference type="EMBL" id="LIAE01005941">
    <property type="protein sequence ID" value="PAV92866.1"/>
    <property type="molecule type" value="Genomic_DNA"/>
</dbReference>
<accession>A0A2A2M346</accession>
<reference evidence="2 3" key="1">
    <citation type="journal article" date="2017" name="Curr. Biol.">
        <title>Genome architecture and evolution of a unichromosomal asexual nematode.</title>
        <authorList>
            <person name="Fradin H."/>
            <person name="Zegar C."/>
            <person name="Gutwein M."/>
            <person name="Lucas J."/>
            <person name="Kovtun M."/>
            <person name="Corcoran D."/>
            <person name="Baugh L.R."/>
            <person name="Kiontke K."/>
            <person name="Gunsalus K."/>
            <person name="Fitch D.H."/>
            <person name="Piano F."/>
        </authorList>
    </citation>
    <scope>NUCLEOTIDE SEQUENCE [LARGE SCALE GENOMIC DNA]</scope>
    <source>
        <strain evidence="2">PF1309</strain>
    </source>
</reference>
<evidence type="ECO:0000313" key="2">
    <source>
        <dbReference type="EMBL" id="PAV92866.1"/>
    </source>
</evidence>
<feature type="region of interest" description="Disordered" evidence="1">
    <location>
        <begin position="297"/>
        <end position="343"/>
    </location>
</feature>
<feature type="compositionally biased region" description="Basic and acidic residues" evidence="1">
    <location>
        <begin position="268"/>
        <end position="285"/>
    </location>
</feature>
<organism evidence="2 3">
    <name type="scientific">Diploscapter pachys</name>
    <dbReference type="NCBI Taxonomy" id="2018661"/>
    <lineage>
        <taxon>Eukaryota</taxon>
        <taxon>Metazoa</taxon>
        <taxon>Ecdysozoa</taxon>
        <taxon>Nematoda</taxon>
        <taxon>Chromadorea</taxon>
        <taxon>Rhabditida</taxon>
        <taxon>Rhabditina</taxon>
        <taxon>Rhabditomorpha</taxon>
        <taxon>Rhabditoidea</taxon>
        <taxon>Rhabditidae</taxon>
        <taxon>Diploscapter</taxon>
    </lineage>
</organism>
<dbReference type="Proteomes" id="UP000218231">
    <property type="component" value="Unassembled WGS sequence"/>
</dbReference>
<proteinExistence type="predicted"/>
<keyword evidence="3" id="KW-1185">Reference proteome</keyword>
<evidence type="ECO:0000313" key="3">
    <source>
        <dbReference type="Proteomes" id="UP000218231"/>
    </source>
</evidence>